<evidence type="ECO:0000313" key="2">
    <source>
        <dbReference type="EMBL" id="ACB54537.1"/>
    </source>
</evidence>
<dbReference type="KEGG" id="cyt:cce_5191"/>
<evidence type="ECO:0000313" key="3">
    <source>
        <dbReference type="Proteomes" id="UP000001203"/>
    </source>
</evidence>
<dbReference type="STRING" id="43989.cce_5191"/>
<proteinExistence type="predicted"/>
<reference evidence="2 3" key="1">
    <citation type="journal article" date="2008" name="Proc. Natl. Acad. Sci. U.S.A.">
        <title>The genome of Cyanothece 51142, a unicellular diazotrophic cyanobacterium important in the marine nitrogen cycle.</title>
        <authorList>
            <person name="Welsh E.A."/>
            <person name="Liberton M."/>
            <person name="Stoeckel J."/>
            <person name="Loh T."/>
            <person name="Elvitigala T."/>
            <person name="Wang C."/>
            <person name="Wollam A."/>
            <person name="Fulton R.S."/>
            <person name="Clifton S.W."/>
            <person name="Jacobs J.M."/>
            <person name="Aurora R."/>
            <person name="Ghosh B.K."/>
            <person name="Sherman L.A."/>
            <person name="Smith R.D."/>
            <person name="Wilson R.K."/>
            <person name="Pakrasi H.B."/>
        </authorList>
    </citation>
    <scope>NUCLEOTIDE SEQUENCE [LARGE SCALE GENOMIC DNA]</scope>
    <source>
        <strain evidence="3">ATCC 51142 / BH68</strain>
    </source>
</reference>
<dbReference type="GO" id="GO:0004553">
    <property type="term" value="F:hydrolase activity, hydrolyzing O-glycosyl compounds"/>
    <property type="evidence" value="ECO:0007669"/>
    <property type="project" value="InterPro"/>
</dbReference>
<gene>
    <name evidence="2" type="ordered locus">cce_5191</name>
</gene>
<dbReference type="HOGENOM" id="CLU_2179469_0_0_3"/>
<name>B1X326_CROS5</name>
<dbReference type="RefSeq" id="WP_009547564.1">
    <property type="nucleotide sequence ID" value="NC_010547.1"/>
</dbReference>
<dbReference type="InterPro" id="IPR004193">
    <property type="entry name" value="Glyco_hydro_13_N"/>
</dbReference>
<dbReference type="eggNOG" id="COG1523">
    <property type="taxonomic scope" value="Bacteria"/>
</dbReference>
<accession>B1X326</accession>
<dbReference type="InterPro" id="IPR014756">
    <property type="entry name" value="Ig_E-set"/>
</dbReference>
<dbReference type="InterPro" id="IPR013783">
    <property type="entry name" value="Ig-like_fold"/>
</dbReference>
<sequence length="109" mass="12757">MNNSTVGYQHPHSGNYAPIEESTWHHAIYPLGAHYQDDDVTFAVYSKRATHILLEIYLSSTGEDAKYDYWLKKNPTDQIWRAKIAEVPPGTFYAFRCWGPNWEYEEGWL</sequence>
<dbReference type="SUPFAM" id="SSF81296">
    <property type="entry name" value="E set domains"/>
    <property type="match status" value="1"/>
</dbReference>
<dbReference type="Pfam" id="PF02922">
    <property type="entry name" value="CBM_48"/>
    <property type="match status" value="1"/>
</dbReference>
<dbReference type="EMBL" id="CP000807">
    <property type="protein sequence ID" value="ACB54537.1"/>
    <property type="molecule type" value="Genomic_DNA"/>
</dbReference>
<evidence type="ECO:0000259" key="1">
    <source>
        <dbReference type="Pfam" id="PF02922"/>
    </source>
</evidence>
<dbReference type="Gene3D" id="2.60.40.10">
    <property type="entry name" value="Immunoglobulins"/>
    <property type="match status" value="1"/>
</dbReference>
<dbReference type="CAZy" id="CBM48">
    <property type="family name" value="Carbohydrate-Binding Module Family 48"/>
</dbReference>
<keyword evidence="3" id="KW-1185">Reference proteome</keyword>
<dbReference type="GO" id="GO:0005975">
    <property type="term" value="P:carbohydrate metabolic process"/>
    <property type="evidence" value="ECO:0007669"/>
    <property type="project" value="InterPro"/>
</dbReference>
<dbReference type="Proteomes" id="UP000001203">
    <property type="component" value="Chromosome linear"/>
</dbReference>
<feature type="domain" description="Glycoside hydrolase family 13 N-terminal" evidence="1">
    <location>
        <begin position="30"/>
        <end position="101"/>
    </location>
</feature>
<protein>
    <recommendedName>
        <fullName evidence="1">Glycoside hydrolase family 13 N-terminal domain-containing protein</fullName>
    </recommendedName>
</protein>
<dbReference type="AlphaFoldDB" id="B1X326"/>
<organism evidence="2 3">
    <name type="scientific">Crocosphaera subtropica (strain ATCC 51142 / BH68)</name>
    <name type="common">Cyanothece sp. (strain ATCC 51142)</name>
    <dbReference type="NCBI Taxonomy" id="43989"/>
    <lineage>
        <taxon>Bacteria</taxon>
        <taxon>Bacillati</taxon>
        <taxon>Cyanobacteriota</taxon>
        <taxon>Cyanophyceae</taxon>
        <taxon>Oscillatoriophycideae</taxon>
        <taxon>Chroococcales</taxon>
        <taxon>Aphanothecaceae</taxon>
        <taxon>Crocosphaera</taxon>
        <taxon>Crocosphaera subtropica</taxon>
    </lineage>
</organism>